<evidence type="ECO:0000256" key="4">
    <source>
        <dbReference type="ARBA" id="ARBA00022670"/>
    </source>
</evidence>
<sequence>MPSSPNPPKGARSTAEQAPDISITADDDIHLHTAGYAESSEREVINSMARFRSSPLDFIREVSLHVSGTGWRSYDDVVGQPIFYAGFSENMKNMVLSNSMLISKVRDLADRRVEVEAKEGLLGTETGRAMWIRRSFGDDQLYQTVVQAYIDTLLQNGFNLECFVEGGRSRTGKLLPPKFGILSYMLDSVASGRVDDAIICPVSTQYDKVIEVESYISELLGQPKPKENLKDFLSASSVLSLKLGRVDVRFHEPWSLRKFIDQQQSRFNKLPQQLALKDQRIRLLRTIGFKVLSEINDVSVVMPTALVGTVLLTLRGRGVGKSELIRRVEWLGERVRAQGGRVAHFAGLPTSVVVDRALEVLGPGLVGLVSGLPEETFYAVDRFQLSFYRNMTIHLFILHSLVSAALYMSVKQGGAPANQRIAFSDLRAQVSFLSQLFRGEFIFPTEGLDFNLSKTLGLLETDNVIKVARSNEPSRSASDAMGPSEAGRGEVGWVEISDQEREQGRENFDFYCFLIWPFIEAAWLGAVSLLMLTPPAGHEAADSWLPLKAVQDRAQLLGKTLYHQGDLSYFEAVNKETLKNTYQRFEEEGMILVAKSKDKNTAATIRLADEWVPRRDSNGEVKAEGALWMFAERISASRREGKNRRDGATVQRRVSSLADRILFSLPIACCKTQEAMTPKRAADGEPAPTGEGSWLKAISDYLSLPLNNFFWGPLQGDNDTASAAHVEVTKAEEKVLKKRFLSGKITKTTKTPAPAITNIAYQPRWKHRAALPQFSCANFLSPLRVHLEGQENHQTEQEKEPESTQRAESLLSEEEKNTLVPPPSRYSSTSVMDKVTDEVMDKVTDEVMDKATDEETDGAMNEATDEAMDHVMDDIVIGDIDYLLPTPETSPLLKSTVLQFNDLVRVQPIPLRRQVDLKLFDECYQGDPQFVAAVDNEIARRRNLRERMRAHYALLNNGEADGFPSEFKEEEDIMPQFDEDSPWLDCWPNDNMFERILDEEEEEERRENKKVEDASVKILLKDEETEANTQANKVIETLSLEESSELKELPEDDAYFTDDSSEFNEFPEEDYTPDRVKPLVAPLTSAELANLEQVAQHAATNDRAIVAELPTIKLTTHDFGTLVPTMFNGPAKGWLNDTVIDEYLDLLVSHVKDKEGYVHVRGKDGVAPPVHAMKSQWFTSMKKSPESTARWARPVNLAGEKLMDCNLVLIPICDHSHWRLIAIKPKRHLIEYYDSLRGTGSEYLNAANDWVKLVLKEKYDEELWYVAHEYQKSEEQVNARDCGVFTILNALVLLREEEHDRVDVTDGMEDARLRIAATLLSGKSTTEME</sequence>
<evidence type="ECO:0000256" key="7">
    <source>
        <dbReference type="ARBA" id="ARBA00023136"/>
    </source>
</evidence>
<evidence type="ECO:0000256" key="5">
    <source>
        <dbReference type="ARBA" id="ARBA00022679"/>
    </source>
</evidence>
<comment type="caution">
    <text evidence="11">The sequence shown here is derived from an EMBL/GenBank/DDBJ whole genome shotgun (WGS) entry which is preliminary data.</text>
</comment>
<dbReference type="Gene3D" id="3.40.395.10">
    <property type="entry name" value="Adenoviral Proteinase, Chain A"/>
    <property type="match status" value="1"/>
</dbReference>
<proteinExistence type="inferred from homology"/>
<evidence type="ECO:0000256" key="8">
    <source>
        <dbReference type="ARBA" id="ARBA00023315"/>
    </source>
</evidence>
<keyword evidence="4" id="KW-0645">Protease</keyword>
<comment type="similarity">
    <text evidence="2">Belongs to the peptidase C48 family.</text>
</comment>
<dbReference type="GO" id="GO:0008654">
    <property type="term" value="P:phospholipid biosynthetic process"/>
    <property type="evidence" value="ECO:0007669"/>
    <property type="project" value="TreeGrafter"/>
</dbReference>
<dbReference type="InterPro" id="IPR003653">
    <property type="entry name" value="Peptidase_C48_C"/>
</dbReference>
<evidence type="ECO:0000313" key="12">
    <source>
        <dbReference type="Proteomes" id="UP001280581"/>
    </source>
</evidence>
<dbReference type="InterPro" id="IPR038765">
    <property type="entry name" value="Papain-like_cys_pep_sf"/>
</dbReference>
<evidence type="ECO:0000259" key="10">
    <source>
        <dbReference type="PROSITE" id="PS50600"/>
    </source>
</evidence>
<dbReference type="GO" id="GO:0031966">
    <property type="term" value="C:mitochondrial membrane"/>
    <property type="evidence" value="ECO:0007669"/>
    <property type="project" value="TreeGrafter"/>
</dbReference>
<evidence type="ECO:0000256" key="9">
    <source>
        <dbReference type="SAM" id="MobiDB-lite"/>
    </source>
</evidence>
<dbReference type="GO" id="GO:0008234">
    <property type="term" value="F:cysteine-type peptidase activity"/>
    <property type="evidence" value="ECO:0007669"/>
    <property type="project" value="InterPro"/>
</dbReference>
<dbReference type="GO" id="GO:0006072">
    <property type="term" value="P:glycerol-3-phosphate metabolic process"/>
    <property type="evidence" value="ECO:0007669"/>
    <property type="project" value="TreeGrafter"/>
</dbReference>
<dbReference type="Pfam" id="PF02902">
    <property type="entry name" value="Peptidase_C48"/>
    <property type="match status" value="1"/>
</dbReference>
<dbReference type="GO" id="GO:0006508">
    <property type="term" value="P:proteolysis"/>
    <property type="evidence" value="ECO:0007669"/>
    <property type="project" value="UniProtKB-KW"/>
</dbReference>
<organism evidence="11 12">
    <name type="scientific">Pseudopithomyces chartarum</name>
    <dbReference type="NCBI Taxonomy" id="1892770"/>
    <lineage>
        <taxon>Eukaryota</taxon>
        <taxon>Fungi</taxon>
        <taxon>Dikarya</taxon>
        <taxon>Ascomycota</taxon>
        <taxon>Pezizomycotina</taxon>
        <taxon>Dothideomycetes</taxon>
        <taxon>Pleosporomycetidae</taxon>
        <taxon>Pleosporales</taxon>
        <taxon>Massarineae</taxon>
        <taxon>Didymosphaeriaceae</taxon>
        <taxon>Pseudopithomyces</taxon>
    </lineage>
</organism>
<keyword evidence="6" id="KW-0378">Hydrolase</keyword>
<dbReference type="SMART" id="SM00563">
    <property type="entry name" value="PlsC"/>
    <property type="match status" value="1"/>
</dbReference>
<keyword evidence="8" id="KW-0012">Acyltransferase</keyword>
<dbReference type="GO" id="GO:0012505">
    <property type="term" value="C:endomembrane system"/>
    <property type="evidence" value="ECO:0007669"/>
    <property type="project" value="UniProtKB-SubCell"/>
</dbReference>
<dbReference type="PANTHER" id="PTHR12563:SF17">
    <property type="entry name" value="DIHYDROXYACETONE PHOSPHATE ACYLTRANSFERASE"/>
    <property type="match status" value="1"/>
</dbReference>
<keyword evidence="12" id="KW-1185">Reference proteome</keyword>
<dbReference type="GO" id="GO:0019432">
    <property type="term" value="P:triglyceride biosynthetic process"/>
    <property type="evidence" value="ECO:0007669"/>
    <property type="project" value="TreeGrafter"/>
</dbReference>
<feature type="domain" description="Ubiquitin-like protease family profile" evidence="10">
    <location>
        <begin position="1112"/>
        <end position="1293"/>
    </location>
</feature>
<protein>
    <recommendedName>
        <fullName evidence="10">Ubiquitin-like protease family profile domain-containing protein</fullName>
    </recommendedName>
</protein>
<comment type="similarity">
    <text evidence="3">Belongs to the GPAT/DAPAT family.</text>
</comment>
<dbReference type="SUPFAM" id="SSF54001">
    <property type="entry name" value="Cysteine proteinases"/>
    <property type="match status" value="1"/>
</dbReference>
<dbReference type="InterPro" id="IPR002123">
    <property type="entry name" value="Plipid/glycerol_acylTrfase"/>
</dbReference>
<name>A0AAN6LU81_9PLEO</name>
<feature type="region of interest" description="Disordered" evidence="9">
    <location>
        <begin position="1052"/>
        <end position="1072"/>
    </location>
</feature>
<dbReference type="Proteomes" id="UP001280581">
    <property type="component" value="Unassembled WGS sequence"/>
</dbReference>
<dbReference type="Pfam" id="PF19277">
    <property type="entry name" value="GPAT_C"/>
    <property type="match status" value="1"/>
</dbReference>
<evidence type="ECO:0000256" key="1">
    <source>
        <dbReference type="ARBA" id="ARBA00004184"/>
    </source>
</evidence>
<dbReference type="GO" id="GO:0019783">
    <property type="term" value="F:ubiquitin-like protein peptidase activity"/>
    <property type="evidence" value="ECO:0007669"/>
    <property type="project" value="UniProtKB-ARBA"/>
</dbReference>
<gene>
    <name evidence="11" type="ORF">GRF29_154g940328</name>
</gene>
<dbReference type="PANTHER" id="PTHR12563">
    <property type="entry name" value="GLYCEROL-3-PHOSPHATE ACYLTRANSFERASE"/>
    <property type="match status" value="1"/>
</dbReference>
<dbReference type="PROSITE" id="PS50600">
    <property type="entry name" value="ULP_PROTEASE"/>
    <property type="match status" value="1"/>
</dbReference>
<dbReference type="EMBL" id="WVTA01000013">
    <property type="protein sequence ID" value="KAK3202845.1"/>
    <property type="molecule type" value="Genomic_DNA"/>
</dbReference>
<dbReference type="InterPro" id="IPR022284">
    <property type="entry name" value="GPAT/DHAPAT"/>
</dbReference>
<evidence type="ECO:0000256" key="2">
    <source>
        <dbReference type="ARBA" id="ARBA00005234"/>
    </source>
</evidence>
<dbReference type="Pfam" id="PF01553">
    <property type="entry name" value="Acyltransferase"/>
    <property type="match status" value="1"/>
</dbReference>
<dbReference type="GO" id="GO:0004366">
    <property type="term" value="F:glycerol-3-phosphate O-acyltransferase activity"/>
    <property type="evidence" value="ECO:0007669"/>
    <property type="project" value="TreeGrafter"/>
</dbReference>
<feature type="compositionally biased region" description="Acidic residues" evidence="9">
    <location>
        <begin position="1052"/>
        <end position="1071"/>
    </location>
</feature>
<feature type="region of interest" description="Disordered" evidence="9">
    <location>
        <begin position="1"/>
        <end position="21"/>
    </location>
</feature>
<dbReference type="InterPro" id="IPR041728">
    <property type="entry name" value="GPAT/DHAPAT_LPLAT"/>
</dbReference>
<dbReference type="GO" id="GO:0006631">
    <property type="term" value="P:fatty acid metabolic process"/>
    <property type="evidence" value="ECO:0007669"/>
    <property type="project" value="TreeGrafter"/>
</dbReference>
<evidence type="ECO:0000256" key="3">
    <source>
        <dbReference type="ARBA" id="ARBA00007937"/>
    </source>
</evidence>
<keyword evidence="5" id="KW-0808">Transferase</keyword>
<evidence type="ECO:0000313" key="11">
    <source>
        <dbReference type="EMBL" id="KAK3202845.1"/>
    </source>
</evidence>
<dbReference type="SUPFAM" id="SSF69593">
    <property type="entry name" value="Glycerol-3-phosphate (1)-acyltransferase"/>
    <property type="match status" value="1"/>
</dbReference>
<evidence type="ECO:0000256" key="6">
    <source>
        <dbReference type="ARBA" id="ARBA00022801"/>
    </source>
</evidence>
<dbReference type="CDD" id="cd07993">
    <property type="entry name" value="LPLAT_DHAPAT-like"/>
    <property type="match status" value="1"/>
</dbReference>
<comment type="subcellular location">
    <subcellularLocation>
        <location evidence="1">Endomembrane system</location>
        <topology evidence="1">Peripheral membrane protein</topology>
    </subcellularLocation>
</comment>
<feature type="region of interest" description="Disordered" evidence="9">
    <location>
        <begin position="790"/>
        <end position="830"/>
    </location>
</feature>
<reference evidence="11 12" key="1">
    <citation type="submission" date="2021-02" db="EMBL/GenBank/DDBJ databases">
        <title>Genome assembly of Pseudopithomyces chartarum.</title>
        <authorList>
            <person name="Jauregui R."/>
            <person name="Singh J."/>
            <person name="Voisey C."/>
        </authorList>
    </citation>
    <scope>NUCLEOTIDE SEQUENCE [LARGE SCALE GENOMIC DNA]</scope>
    <source>
        <strain evidence="11 12">AGR01</strain>
    </source>
</reference>
<keyword evidence="7" id="KW-0472">Membrane</keyword>
<dbReference type="InterPro" id="IPR045520">
    <property type="entry name" value="GPAT/DHAPAT_C"/>
</dbReference>
<feature type="compositionally biased region" description="Basic and acidic residues" evidence="9">
    <location>
        <begin position="790"/>
        <end position="805"/>
    </location>
</feature>
<accession>A0AAN6LU81</accession>